<dbReference type="Proteomes" id="UP000789901">
    <property type="component" value="Unassembled WGS sequence"/>
</dbReference>
<keyword evidence="1" id="KW-0732">Signal</keyword>
<feature type="signal peptide" evidence="1">
    <location>
        <begin position="1"/>
        <end position="16"/>
    </location>
</feature>
<evidence type="ECO:0000313" key="3">
    <source>
        <dbReference type="Proteomes" id="UP000789901"/>
    </source>
</evidence>
<evidence type="ECO:0000256" key="1">
    <source>
        <dbReference type="SAM" id="SignalP"/>
    </source>
</evidence>
<feature type="chain" id="PRO_5046492389" evidence="1">
    <location>
        <begin position="17"/>
        <end position="171"/>
    </location>
</feature>
<dbReference type="EMBL" id="CAJVQB010019742">
    <property type="protein sequence ID" value="CAG8792168.1"/>
    <property type="molecule type" value="Genomic_DNA"/>
</dbReference>
<protein>
    <submittedName>
        <fullName evidence="2">8996_t:CDS:1</fullName>
    </submittedName>
</protein>
<accession>A0ABN7VQX7</accession>
<name>A0ABN7VQX7_GIGMA</name>
<gene>
    <name evidence="2" type="ORF">GMARGA_LOCUS21407</name>
</gene>
<reference evidence="2 3" key="1">
    <citation type="submission" date="2021-06" db="EMBL/GenBank/DDBJ databases">
        <authorList>
            <person name="Kallberg Y."/>
            <person name="Tangrot J."/>
            <person name="Rosling A."/>
        </authorList>
    </citation>
    <scope>NUCLEOTIDE SEQUENCE [LARGE SCALE GENOMIC DNA]</scope>
    <source>
        <strain evidence="2 3">120-4 pot B 10/14</strain>
    </source>
</reference>
<organism evidence="2 3">
    <name type="scientific">Gigaspora margarita</name>
    <dbReference type="NCBI Taxonomy" id="4874"/>
    <lineage>
        <taxon>Eukaryota</taxon>
        <taxon>Fungi</taxon>
        <taxon>Fungi incertae sedis</taxon>
        <taxon>Mucoromycota</taxon>
        <taxon>Glomeromycotina</taxon>
        <taxon>Glomeromycetes</taxon>
        <taxon>Diversisporales</taxon>
        <taxon>Gigasporaceae</taxon>
        <taxon>Gigaspora</taxon>
    </lineage>
</organism>
<sequence>MLSIFISFCFIKTITGSDKYVSGSALYRIKDNKESFREIIYKGFTGSSETLIDNFENNSIVLMIGRYVYDKNTKYVTLIQATPISYFSDDTSITSEDLPYSFLLMIYSAPAVTNSYQSNDELGRYSFMLFSESQTLSSSNKGKEKPHDNLDNQLDLIEEKYAKMDAQSSKK</sequence>
<comment type="caution">
    <text evidence="2">The sequence shown here is derived from an EMBL/GenBank/DDBJ whole genome shotgun (WGS) entry which is preliminary data.</text>
</comment>
<evidence type="ECO:0000313" key="2">
    <source>
        <dbReference type="EMBL" id="CAG8792168.1"/>
    </source>
</evidence>
<proteinExistence type="predicted"/>
<keyword evidence="3" id="KW-1185">Reference proteome</keyword>